<dbReference type="RefSeq" id="WP_030882829.1">
    <property type="nucleotide sequence ID" value="NZ_JBIRHZ010000013.1"/>
</dbReference>
<protein>
    <submittedName>
        <fullName evidence="2">Uncharacterized protein</fullName>
    </submittedName>
</protein>
<gene>
    <name evidence="2" type="ORF">ADK38_09680</name>
</gene>
<evidence type="ECO:0000313" key="2">
    <source>
        <dbReference type="EMBL" id="KOG90270.1"/>
    </source>
</evidence>
<accession>A0ABR5JA36</accession>
<evidence type="ECO:0000256" key="1">
    <source>
        <dbReference type="SAM" id="MobiDB-lite"/>
    </source>
</evidence>
<reference evidence="2 3" key="1">
    <citation type="submission" date="2015-07" db="EMBL/GenBank/DDBJ databases">
        <authorList>
            <person name="Ju K.-S."/>
            <person name="Doroghazi J.R."/>
            <person name="Metcalf W.W."/>
        </authorList>
    </citation>
    <scope>NUCLEOTIDE SEQUENCE [LARGE SCALE GENOMIC DNA]</scope>
    <source>
        <strain evidence="2 3">NRRL B-3589</strain>
    </source>
</reference>
<feature type="region of interest" description="Disordered" evidence="1">
    <location>
        <begin position="1"/>
        <end position="63"/>
    </location>
</feature>
<name>A0ABR5JA36_9ACTN</name>
<evidence type="ECO:0000313" key="3">
    <source>
        <dbReference type="Proteomes" id="UP000037020"/>
    </source>
</evidence>
<organism evidence="2 3">
    <name type="scientific">Streptomyces varsoviensis</name>
    <dbReference type="NCBI Taxonomy" id="67373"/>
    <lineage>
        <taxon>Bacteria</taxon>
        <taxon>Bacillati</taxon>
        <taxon>Actinomycetota</taxon>
        <taxon>Actinomycetes</taxon>
        <taxon>Kitasatosporales</taxon>
        <taxon>Streptomycetaceae</taxon>
        <taxon>Streptomyces</taxon>
    </lineage>
</organism>
<proteinExistence type="predicted"/>
<comment type="caution">
    <text evidence="2">The sequence shown here is derived from an EMBL/GenBank/DDBJ whole genome shotgun (WGS) entry which is preliminary data.</text>
</comment>
<dbReference type="EMBL" id="LGUT01000808">
    <property type="protein sequence ID" value="KOG90270.1"/>
    <property type="molecule type" value="Genomic_DNA"/>
</dbReference>
<feature type="compositionally biased region" description="Basic and acidic residues" evidence="1">
    <location>
        <begin position="23"/>
        <end position="38"/>
    </location>
</feature>
<sequence>MNVMLGAGLPEPLLSSGFGGPERNAERTGHECARHEVHSTWSQGAAWHRTSGAEDNGMTGRER</sequence>
<dbReference type="Proteomes" id="UP000037020">
    <property type="component" value="Unassembled WGS sequence"/>
</dbReference>
<keyword evidence="3" id="KW-1185">Reference proteome</keyword>